<dbReference type="AlphaFoldDB" id="A0A7T7S1P8"/>
<evidence type="ECO:0000256" key="1">
    <source>
        <dbReference type="SAM" id="MobiDB-lite"/>
    </source>
</evidence>
<reference evidence="3 4" key="1">
    <citation type="submission" date="2020-12" db="EMBL/GenBank/DDBJ databases">
        <authorList>
            <person name="Zhou J."/>
        </authorList>
    </citation>
    <scope>NUCLEOTIDE SEQUENCE [LARGE SCALE GENOMIC DNA]</scope>
    <source>
        <strain evidence="3 4">CCUG 61299</strain>
    </source>
</reference>
<protein>
    <submittedName>
        <fullName evidence="3">Uncharacterized protein</fullName>
    </submittedName>
</protein>
<keyword evidence="2" id="KW-0472">Membrane</keyword>
<name>A0A7T7S1P8_9ACTO</name>
<keyword evidence="2" id="KW-1133">Transmembrane helix</keyword>
<dbReference type="KEGG" id="awe:JG540_07225"/>
<dbReference type="RefSeq" id="WP_200274964.1">
    <property type="nucleotide sequence ID" value="NZ_CP066802.1"/>
</dbReference>
<evidence type="ECO:0000256" key="2">
    <source>
        <dbReference type="SAM" id="Phobius"/>
    </source>
</evidence>
<evidence type="ECO:0000313" key="3">
    <source>
        <dbReference type="EMBL" id="QQM66855.1"/>
    </source>
</evidence>
<organism evidence="3 4">
    <name type="scientific">Actinomyces weissii</name>
    <dbReference type="NCBI Taxonomy" id="675090"/>
    <lineage>
        <taxon>Bacteria</taxon>
        <taxon>Bacillati</taxon>
        <taxon>Actinomycetota</taxon>
        <taxon>Actinomycetes</taxon>
        <taxon>Actinomycetales</taxon>
        <taxon>Actinomycetaceae</taxon>
        <taxon>Actinomyces</taxon>
    </lineage>
</organism>
<dbReference type="EMBL" id="CP066802">
    <property type="protein sequence ID" value="QQM66855.1"/>
    <property type="molecule type" value="Genomic_DNA"/>
</dbReference>
<accession>A0A7T7S1P8</accession>
<keyword evidence="4" id="KW-1185">Reference proteome</keyword>
<proteinExistence type="predicted"/>
<gene>
    <name evidence="3" type="ORF">JG540_07225</name>
</gene>
<keyword evidence="2" id="KW-0812">Transmembrane</keyword>
<feature type="transmembrane region" description="Helical" evidence="2">
    <location>
        <begin position="83"/>
        <end position="102"/>
    </location>
</feature>
<feature type="region of interest" description="Disordered" evidence="1">
    <location>
        <begin position="200"/>
        <end position="231"/>
    </location>
</feature>
<sequence length="231" mass="25099">MSVQNSTDFMLAPGEQNVYGDRFTESVVLPYLKAQLMCSSTRFVFKDPNTLLGLIPLGANESSIPLSSIASVSVSSHFRLGRALLAIILLILGFAMITDWILPCLLMIVLGLLMIVTVFPSVLLVQNHAGMVTAIEVAVIERKRLAAFCSELQARVFADQSAIHNQEAQTLRAQQLTLQQMAFQQQMALQQNGGYVPGAAQAPQVGSQQPVQLDAAHHRQDPYPGQPGSQV</sequence>
<dbReference type="Proteomes" id="UP000595895">
    <property type="component" value="Chromosome"/>
</dbReference>
<feature type="transmembrane region" description="Helical" evidence="2">
    <location>
        <begin position="108"/>
        <end position="125"/>
    </location>
</feature>
<evidence type="ECO:0000313" key="4">
    <source>
        <dbReference type="Proteomes" id="UP000595895"/>
    </source>
</evidence>